<accession>A0A7D9L237</accession>
<gene>
    <name evidence="4" type="ORF">PACLA_8A064378</name>
</gene>
<dbReference type="Pfam" id="PF20266">
    <property type="entry name" value="Mab-21_C"/>
    <property type="match status" value="1"/>
</dbReference>
<organism evidence="4 5">
    <name type="scientific">Paramuricea clavata</name>
    <name type="common">Red gorgonian</name>
    <name type="synonym">Violescent sea-whip</name>
    <dbReference type="NCBI Taxonomy" id="317549"/>
    <lineage>
        <taxon>Eukaryota</taxon>
        <taxon>Metazoa</taxon>
        <taxon>Cnidaria</taxon>
        <taxon>Anthozoa</taxon>
        <taxon>Octocorallia</taxon>
        <taxon>Malacalcyonacea</taxon>
        <taxon>Plexauridae</taxon>
        <taxon>Paramuricea</taxon>
    </lineage>
</organism>
<dbReference type="EMBL" id="CACRXK020012476">
    <property type="protein sequence ID" value="CAB4023393.1"/>
    <property type="molecule type" value="Genomic_DNA"/>
</dbReference>
<protein>
    <submittedName>
        <fullName evidence="4">Uncharacterized protein</fullName>
    </submittedName>
</protein>
<evidence type="ECO:0000256" key="2">
    <source>
        <dbReference type="ARBA" id="ARBA00008307"/>
    </source>
</evidence>
<keyword evidence="5" id="KW-1185">Reference proteome</keyword>
<comment type="cofactor">
    <cofactor evidence="1">
        <name>Mg(2+)</name>
        <dbReference type="ChEBI" id="CHEBI:18420"/>
    </cofactor>
</comment>
<dbReference type="GO" id="GO:0005524">
    <property type="term" value="F:ATP binding"/>
    <property type="evidence" value="ECO:0007669"/>
    <property type="project" value="UniProtKB-KW"/>
</dbReference>
<dbReference type="OrthoDB" id="6054650at2759"/>
<dbReference type="Proteomes" id="UP001152795">
    <property type="component" value="Unassembled WGS sequence"/>
</dbReference>
<reference evidence="4" key="1">
    <citation type="submission" date="2020-04" db="EMBL/GenBank/DDBJ databases">
        <authorList>
            <person name="Alioto T."/>
            <person name="Alioto T."/>
            <person name="Gomez Garrido J."/>
        </authorList>
    </citation>
    <scope>NUCLEOTIDE SEQUENCE</scope>
    <source>
        <strain evidence="4">A484AB</strain>
    </source>
</reference>
<sequence>MDPGVSLVAKVLEASENTKVWQITFSSSEILIFKDIDADGGRQKKLLKIAKYLKTKSDLPDTVASYHLKTLLLEMNERRKDPADWTEDKLVPQFKELMNGFLAALKAGILKSFFITKFNLFRGKNLAEAITKVSKRSGVTLIHSSQSRSVTRRLSQAETR</sequence>
<keyword evidence="3" id="KW-0067">ATP-binding</keyword>
<name>A0A7D9L237_PARCT</name>
<dbReference type="AlphaFoldDB" id="A0A7D9L237"/>
<evidence type="ECO:0000313" key="4">
    <source>
        <dbReference type="EMBL" id="CAB4023393.1"/>
    </source>
</evidence>
<comment type="similarity">
    <text evidence="2">Belongs to the mab-21 family.</text>
</comment>
<dbReference type="Gene3D" id="1.10.1410.40">
    <property type="match status" value="1"/>
</dbReference>
<comment type="caution">
    <text evidence="4">The sequence shown here is derived from an EMBL/GenBank/DDBJ whole genome shotgun (WGS) entry which is preliminary data.</text>
</comment>
<evidence type="ECO:0000313" key="5">
    <source>
        <dbReference type="Proteomes" id="UP001152795"/>
    </source>
</evidence>
<keyword evidence="3" id="KW-0547">Nucleotide-binding</keyword>
<evidence type="ECO:0000256" key="1">
    <source>
        <dbReference type="ARBA" id="ARBA00001946"/>
    </source>
</evidence>
<dbReference type="InterPro" id="IPR046906">
    <property type="entry name" value="Mab-21_HhH/H2TH-like"/>
</dbReference>
<evidence type="ECO:0000256" key="3">
    <source>
        <dbReference type="ARBA" id="ARBA00022840"/>
    </source>
</evidence>
<dbReference type="PANTHER" id="PTHR10656:SF42">
    <property type="entry name" value="CYCLIC GMP-AMP SYNTHASE-LIKE PROTEIN-RELATED"/>
    <property type="match status" value="1"/>
</dbReference>
<proteinExistence type="inferred from homology"/>
<dbReference type="PANTHER" id="PTHR10656">
    <property type="entry name" value="CELL FATE DETERMINING PROTEIN MAB21-RELATED"/>
    <property type="match status" value="1"/>
</dbReference>